<dbReference type="InParanoid" id="D3BH66"/>
<reference evidence="5 6" key="1">
    <citation type="journal article" date="2011" name="Genome Res.">
        <title>Phylogeny-wide analysis of social amoeba genomes highlights ancient origins for complex intercellular communication.</title>
        <authorList>
            <person name="Heidel A.J."/>
            <person name="Lawal H.M."/>
            <person name="Felder M."/>
            <person name="Schilde C."/>
            <person name="Helps N.R."/>
            <person name="Tunggal B."/>
            <person name="Rivero F."/>
            <person name="John U."/>
            <person name="Schleicher M."/>
            <person name="Eichinger L."/>
            <person name="Platzer M."/>
            <person name="Noegel A.A."/>
            <person name="Schaap P."/>
            <person name="Gloeckner G."/>
        </authorList>
    </citation>
    <scope>NUCLEOTIDE SEQUENCE [LARGE SCALE GENOMIC DNA]</scope>
    <source>
        <strain evidence="6">ATCC 26659 / Pp 5 / PN500</strain>
    </source>
</reference>
<dbReference type="Pfam" id="PF01111">
    <property type="entry name" value="CKS"/>
    <property type="match status" value="1"/>
</dbReference>
<dbReference type="FunCoup" id="D3BH66">
    <property type="interactions" value="35"/>
</dbReference>
<evidence type="ECO:0000256" key="2">
    <source>
        <dbReference type="ARBA" id="ARBA00022618"/>
    </source>
</evidence>
<dbReference type="InterPro" id="IPR000789">
    <property type="entry name" value="Cyclin-dep_kinase_reg-sub"/>
</dbReference>
<dbReference type="SMART" id="SM01084">
    <property type="entry name" value="CKS"/>
    <property type="match status" value="1"/>
</dbReference>
<protein>
    <recommendedName>
        <fullName evidence="4">Cyclin-dependent kinases regulatory subunit</fullName>
    </recommendedName>
</protein>
<dbReference type="GO" id="GO:0016301">
    <property type="term" value="F:kinase activity"/>
    <property type="evidence" value="ECO:0007669"/>
    <property type="project" value="UniProtKB-KW"/>
</dbReference>
<sequence>MPPTPHYSNKYYDSQFEYRHVILPAEISNLIPKGTLLSEEECRKLGIRQSEGWVHYANHKPEPHILLFRRPHTGPIPSDVDYL</sequence>
<dbReference type="Gene3D" id="3.30.170.10">
    <property type="entry name" value="Cyclin-dependent kinase, regulatory subunit"/>
    <property type="match status" value="1"/>
</dbReference>
<evidence type="ECO:0000313" key="5">
    <source>
        <dbReference type="EMBL" id="EFA79450.1"/>
    </source>
</evidence>
<dbReference type="SUPFAM" id="SSF55637">
    <property type="entry name" value="Cell cycle regulatory proteins"/>
    <property type="match status" value="1"/>
</dbReference>
<dbReference type="GO" id="GO:0051301">
    <property type="term" value="P:cell division"/>
    <property type="evidence" value="ECO:0007669"/>
    <property type="project" value="UniProtKB-UniRule"/>
</dbReference>
<name>D3BH66_HETP5</name>
<dbReference type="OMA" id="MSENEWR"/>
<dbReference type="PRINTS" id="PR00296">
    <property type="entry name" value="CYCLINKINASE"/>
</dbReference>
<accession>D3BH66</accession>
<dbReference type="EMBL" id="ADBJ01000035">
    <property type="protein sequence ID" value="EFA79450.1"/>
    <property type="molecule type" value="Genomic_DNA"/>
</dbReference>
<dbReference type="STRING" id="670386.D3BH66"/>
<comment type="caution">
    <text evidence="5">The sequence shown here is derived from an EMBL/GenBank/DDBJ whole genome shotgun (WGS) entry which is preliminary data.</text>
</comment>
<keyword evidence="5" id="KW-0418">Kinase</keyword>
<dbReference type="PANTHER" id="PTHR23415">
    <property type="entry name" value="CYCLIN-DEPENDENT KINASES REGULATORY SUBUNIT/60S RIBOSOME SUBUNIT BIOGENESIS PROTEIN NIP7"/>
    <property type="match status" value="1"/>
</dbReference>
<comment type="similarity">
    <text evidence="1 4">Belongs to the CKS family.</text>
</comment>
<gene>
    <name evidence="5" type="primary">cks1</name>
    <name evidence="5" type="ORF">PPL_07868</name>
</gene>
<organism evidence="5 6">
    <name type="scientific">Heterostelium pallidum (strain ATCC 26659 / Pp 5 / PN500)</name>
    <name type="common">Cellular slime mold</name>
    <name type="synonym">Polysphondylium pallidum</name>
    <dbReference type="NCBI Taxonomy" id="670386"/>
    <lineage>
        <taxon>Eukaryota</taxon>
        <taxon>Amoebozoa</taxon>
        <taxon>Evosea</taxon>
        <taxon>Eumycetozoa</taxon>
        <taxon>Dictyostelia</taxon>
        <taxon>Acytosteliales</taxon>
        <taxon>Acytosteliaceae</taxon>
        <taxon>Heterostelium</taxon>
    </lineage>
</organism>
<dbReference type="GO" id="GO:0016538">
    <property type="term" value="F:cyclin-dependent protein serine/threonine kinase regulator activity"/>
    <property type="evidence" value="ECO:0007669"/>
    <property type="project" value="InterPro"/>
</dbReference>
<keyword evidence="5" id="KW-0808">Transferase</keyword>
<keyword evidence="3 4" id="KW-0131">Cell cycle</keyword>
<dbReference type="Proteomes" id="UP000001396">
    <property type="component" value="Unassembled WGS sequence"/>
</dbReference>
<dbReference type="AlphaFoldDB" id="D3BH66"/>
<keyword evidence="2 4" id="KW-0132">Cell division</keyword>
<keyword evidence="6" id="KW-1185">Reference proteome</keyword>
<dbReference type="FunFam" id="3.30.170.10:FF:000001">
    <property type="entry name" value="Cyclin-dependent kinases regulatory subunit"/>
    <property type="match status" value="1"/>
</dbReference>
<evidence type="ECO:0000256" key="3">
    <source>
        <dbReference type="ARBA" id="ARBA00023306"/>
    </source>
</evidence>
<evidence type="ECO:0000256" key="4">
    <source>
        <dbReference type="RuleBase" id="RU311113"/>
    </source>
</evidence>
<dbReference type="RefSeq" id="XP_020431571.1">
    <property type="nucleotide sequence ID" value="XM_020578702.1"/>
</dbReference>
<evidence type="ECO:0000256" key="1">
    <source>
        <dbReference type="ARBA" id="ARBA00007782"/>
    </source>
</evidence>
<dbReference type="InterPro" id="IPR036858">
    <property type="entry name" value="Cyclin-dep_kinase_reg-sub_sf"/>
</dbReference>
<dbReference type="GeneID" id="31363349"/>
<comment type="function">
    <text evidence="4">Binds to the catalytic subunit of the cyclin dependent kinases and is essential for their biological function.</text>
</comment>
<evidence type="ECO:0000313" key="6">
    <source>
        <dbReference type="Proteomes" id="UP000001396"/>
    </source>
</evidence>
<proteinExistence type="inferred from homology"/>
<dbReference type="PROSITE" id="PS00945">
    <property type="entry name" value="CKS_2"/>
    <property type="match status" value="1"/>
</dbReference>